<dbReference type="GO" id="GO:0004797">
    <property type="term" value="F:thymidine kinase activity"/>
    <property type="evidence" value="ECO:0007669"/>
    <property type="project" value="UniProtKB-UniRule"/>
</dbReference>
<evidence type="ECO:0000256" key="3">
    <source>
        <dbReference type="ARBA" id="ARBA00022634"/>
    </source>
</evidence>
<dbReference type="NCBIfam" id="NF003296">
    <property type="entry name" value="PRK04296.1-1"/>
    <property type="match status" value="1"/>
</dbReference>
<proteinExistence type="inferred from homology"/>
<evidence type="ECO:0000256" key="7">
    <source>
        <dbReference type="ARBA" id="ARBA00022840"/>
    </source>
</evidence>
<feature type="binding site" evidence="10">
    <location>
        <begin position="167"/>
        <end position="170"/>
    </location>
    <ligand>
        <name>substrate</name>
    </ligand>
</feature>
<dbReference type="SUPFAM" id="SSF57716">
    <property type="entry name" value="Glucocorticoid receptor-like (DNA-binding domain)"/>
    <property type="match status" value="1"/>
</dbReference>
<dbReference type="PIRSF" id="PIRSF035805">
    <property type="entry name" value="TK_cell"/>
    <property type="match status" value="1"/>
</dbReference>
<dbReference type="GO" id="GO:0046104">
    <property type="term" value="P:thymidine metabolic process"/>
    <property type="evidence" value="ECO:0007669"/>
    <property type="project" value="TreeGrafter"/>
</dbReference>
<feature type="binding site" evidence="8">
    <location>
        <position position="179"/>
    </location>
    <ligand>
        <name>Zn(2+)</name>
        <dbReference type="ChEBI" id="CHEBI:29105"/>
    </ligand>
</feature>
<dbReference type="Gene3D" id="3.40.50.300">
    <property type="entry name" value="P-loop containing nucleotide triphosphate hydrolases"/>
    <property type="match status" value="1"/>
</dbReference>
<dbReference type="Gene3D" id="3.30.60.20">
    <property type="match status" value="1"/>
</dbReference>
<protein>
    <recommendedName>
        <fullName evidence="2 8">Thymidine kinase</fullName>
        <ecNumber evidence="2 8">2.7.1.21</ecNumber>
    </recommendedName>
</protein>
<evidence type="ECO:0000256" key="1">
    <source>
        <dbReference type="ARBA" id="ARBA00007587"/>
    </source>
</evidence>
<keyword evidence="7 8" id="KW-0067">ATP-binding</keyword>
<evidence type="ECO:0000256" key="12">
    <source>
        <dbReference type="RuleBase" id="RU004165"/>
    </source>
</evidence>
<keyword evidence="6 8" id="KW-0418">Kinase</keyword>
<organism evidence="13 14">
    <name type="scientific">Peptoniphilus indolicus</name>
    <dbReference type="NCBI Taxonomy" id="33030"/>
    <lineage>
        <taxon>Bacteria</taxon>
        <taxon>Bacillati</taxon>
        <taxon>Bacillota</taxon>
        <taxon>Tissierellia</taxon>
        <taxon>Tissierellales</taxon>
        <taxon>Peptoniphilaceae</taxon>
        <taxon>Peptoniphilus</taxon>
    </lineage>
</organism>
<reference evidence="13 14" key="1">
    <citation type="submission" date="2018-06" db="EMBL/GenBank/DDBJ databases">
        <authorList>
            <consortium name="Pathogen Informatics"/>
            <person name="Doyle S."/>
        </authorList>
    </citation>
    <scope>NUCLEOTIDE SEQUENCE [LARGE SCALE GENOMIC DNA]</scope>
    <source>
        <strain evidence="13 14">NCTC11088</strain>
    </source>
</reference>
<evidence type="ECO:0000313" key="14">
    <source>
        <dbReference type="Proteomes" id="UP000254777"/>
    </source>
</evidence>
<dbReference type="GO" id="GO:0005524">
    <property type="term" value="F:ATP binding"/>
    <property type="evidence" value="ECO:0007669"/>
    <property type="project" value="UniProtKB-UniRule"/>
</dbReference>
<evidence type="ECO:0000256" key="11">
    <source>
        <dbReference type="RuleBase" id="RU000544"/>
    </source>
</evidence>
<keyword evidence="4 8" id="KW-0808">Transferase</keyword>
<dbReference type="InterPro" id="IPR001267">
    <property type="entry name" value="Thymidine_kinase"/>
</dbReference>
<comment type="similarity">
    <text evidence="1 8 12">Belongs to the thymidine kinase family.</text>
</comment>
<name>A0A379D8K4_9FIRM</name>
<evidence type="ECO:0000256" key="6">
    <source>
        <dbReference type="ARBA" id="ARBA00022777"/>
    </source>
</evidence>
<comment type="subcellular location">
    <subcellularLocation>
        <location evidence="8">Cytoplasm</location>
    </subcellularLocation>
</comment>
<feature type="binding site" evidence="8">
    <location>
        <begin position="87"/>
        <end position="90"/>
    </location>
    <ligand>
        <name>ATP</name>
        <dbReference type="ChEBI" id="CHEBI:30616"/>
    </ligand>
</feature>
<dbReference type="PANTHER" id="PTHR11441">
    <property type="entry name" value="THYMIDINE KINASE"/>
    <property type="match status" value="1"/>
</dbReference>
<feature type="binding site" evidence="10">
    <location>
        <position position="175"/>
    </location>
    <ligand>
        <name>substrate</name>
    </ligand>
</feature>
<dbReference type="AlphaFoldDB" id="A0A379D8K4"/>
<feature type="binding site" evidence="8">
    <location>
        <position position="150"/>
    </location>
    <ligand>
        <name>Zn(2+)</name>
        <dbReference type="ChEBI" id="CHEBI:29105"/>
    </ligand>
</feature>
<evidence type="ECO:0000256" key="9">
    <source>
        <dbReference type="PIRSR" id="PIRSR035805-1"/>
    </source>
</evidence>
<keyword evidence="8" id="KW-0862">Zinc</keyword>
<evidence type="ECO:0000256" key="5">
    <source>
        <dbReference type="ARBA" id="ARBA00022741"/>
    </source>
</evidence>
<sequence length="195" mass="22316">MHQYRGRLIVHTGSMFSGKTSSLEREIKRFQIAGYKTVAFKPKLDTRGEEQRISTHDNTHLNAVMCDNIDTIAEYIENNKVDVIGIDEVQFLEGDIQRILDQIDEFLRKKKTVVVAGLDMDFEANPFDLVKELMARADYLYKHHAVCTVCGADAWVSHRKSKDTNRIVIGASDEYEPLCRNCYNELLDTNANKSL</sequence>
<keyword evidence="8" id="KW-0479">Metal-binding</keyword>
<evidence type="ECO:0000256" key="2">
    <source>
        <dbReference type="ARBA" id="ARBA00012118"/>
    </source>
</evidence>
<dbReference type="InterPro" id="IPR020633">
    <property type="entry name" value="Thymidine_kinase_CS"/>
</dbReference>
<dbReference type="GO" id="GO:0005737">
    <property type="term" value="C:cytoplasm"/>
    <property type="evidence" value="ECO:0007669"/>
    <property type="project" value="UniProtKB-SubCell"/>
</dbReference>
<dbReference type="PANTHER" id="PTHR11441:SF0">
    <property type="entry name" value="THYMIDINE KINASE, CYTOSOLIC"/>
    <property type="match status" value="1"/>
</dbReference>
<evidence type="ECO:0000256" key="4">
    <source>
        <dbReference type="ARBA" id="ARBA00022679"/>
    </source>
</evidence>
<dbReference type="EC" id="2.7.1.21" evidence="2 8"/>
<feature type="binding site" evidence="8">
    <location>
        <begin position="13"/>
        <end position="20"/>
    </location>
    <ligand>
        <name>ATP</name>
        <dbReference type="ChEBI" id="CHEBI:30616"/>
    </ligand>
</feature>
<keyword evidence="8" id="KW-0963">Cytoplasm</keyword>
<comment type="subunit">
    <text evidence="8">Homotetramer.</text>
</comment>
<evidence type="ECO:0000313" key="13">
    <source>
        <dbReference type="EMBL" id="SUB74316.1"/>
    </source>
</evidence>
<dbReference type="Proteomes" id="UP000254777">
    <property type="component" value="Unassembled WGS sequence"/>
</dbReference>
<dbReference type="InterPro" id="IPR027417">
    <property type="entry name" value="P-loop_NTPase"/>
</dbReference>
<gene>
    <name evidence="8 13" type="primary">tdk</name>
    <name evidence="13" type="ORF">NCTC11088_00046</name>
</gene>
<comment type="catalytic activity">
    <reaction evidence="8 11">
        <text>thymidine + ATP = dTMP + ADP + H(+)</text>
        <dbReference type="Rhea" id="RHEA:19129"/>
        <dbReference type="ChEBI" id="CHEBI:15378"/>
        <dbReference type="ChEBI" id="CHEBI:17748"/>
        <dbReference type="ChEBI" id="CHEBI:30616"/>
        <dbReference type="ChEBI" id="CHEBI:63528"/>
        <dbReference type="ChEBI" id="CHEBI:456216"/>
        <dbReference type="EC" id="2.7.1.21"/>
    </reaction>
</comment>
<dbReference type="PROSITE" id="PS00603">
    <property type="entry name" value="TK_CELLULAR_TYPE"/>
    <property type="match status" value="1"/>
</dbReference>
<evidence type="ECO:0000256" key="10">
    <source>
        <dbReference type="PIRSR" id="PIRSR035805-2"/>
    </source>
</evidence>
<feature type="binding site" evidence="8">
    <location>
        <position position="182"/>
    </location>
    <ligand>
        <name>Zn(2+)</name>
        <dbReference type="ChEBI" id="CHEBI:29105"/>
    </ligand>
</feature>
<dbReference type="RefSeq" id="WP_004822374.1">
    <property type="nucleotide sequence ID" value="NZ_UGTH01000001.1"/>
</dbReference>
<keyword evidence="5 8" id="KW-0547">Nucleotide-binding</keyword>
<dbReference type="HAMAP" id="MF_00124">
    <property type="entry name" value="Thymidine_kinase"/>
    <property type="match status" value="1"/>
</dbReference>
<keyword evidence="3 8" id="KW-0237">DNA synthesis</keyword>
<accession>A0A379D8K4</accession>
<dbReference type="GO" id="GO:0008270">
    <property type="term" value="F:zinc ion binding"/>
    <property type="evidence" value="ECO:0007669"/>
    <property type="project" value="UniProtKB-UniRule"/>
</dbReference>
<dbReference type="EMBL" id="UGTH01000001">
    <property type="protein sequence ID" value="SUB74316.1"/>
    <property type="molecule type" value="Genomic_DNA"/>
</dbReference>
<dbReference type="GO" id="GO:0071897">
    <property type="term" value="P:DNA biosynthetic process"/>
    <property type="evidence" value="ECO:0007669"/>
    <property type="project" value="UniProtKB-KW"/>
</dbReference>
<feature type="binding site" evidence="8">
    <location>
        <position position="147"/>
    </location>
    <ligand>
        <name>Zn(2+)</name>
        <dbReference type="ChEBI" id="CHEBI:29105"/>
    </ligand>
</feature>
<evidence type="ECO:0000256" key="8">
    <source>
        <dbReference type="HAMAP-Rule" id="MF_00124"/>
    </source>
</evidence>
<feature type="active site" description="Proton acceptor" evidence="8 9">
    <location>
        <position position="88"/>
    </location>
</feature>
<dbReference type="SUPFAM" id="SSF52540">
    <property type="entry name" value="P-loop containing nucleoside triphosphate hydrolases"/>
    <property type="match status" value="1"/>
</dbReference>
<dbReference type="Pfam" id="PF00265">
    <property type="entry name" value="TK"/>
    <property type="match status" value="1"/>
</dbReference>